<feature type="compositionally biased region" description="Polar residues" evidence="1">
    <location>
        <begin position="30"/>
        <end position="54"/>
    </location>
</feature>
<dbReference type="Proteomes" id="UP000252914">
    <property type="component" value="Unassembled WGS sequence"/>
</dbReference>
<protein>
    <submittedName>
        <fullName evidence="2">Uncharacterized protein</fullName>
    </submittedName>
</protein>
<comment type="caution">
    <text evidence="2">The sequence shown here is derived from an EMBL/GenBank/DDBJ whole genome shotgun (WGS) entry which is preliminary data.</text>
</comment>
<dbReference type="EMBL" id="QOIN01000070">
    <property type="protein sequence ID" value="RCG14394.1"/>
    <property type="molecule type" value="Genomic_DNA"/>
</dbReference>
<reference evidence="2 3" key="1">
    <citation type="submission" date="2018-06" db="EMBL/GenBank/DDBJ databases">
        <title>Streptomyces reniochalinae sp. nov. and Streptomyces diacarnus sp. nov. from marine sponges.</title>
        <authorList>
            <person name="Li L."/>
        </authorList>
    </citation>
    <scope>NUCLEOTIDE SEQUENCE [LARGE SCALE GENOMIC DNA]</scope>
    <source>
        <strain evidence="2 3">LHW51701</strain>
    </source>
</reference>
<gene>
    <name evidence="2" type="ORF">DTL70_31295</name>
</gene>
<dbReference type="AlphaFoldDB" id="A0A367E8L4"/>
<sequence>MSVARAPHWQRRGLPTRPGPGRGDAGAVTGHQSPVTSHQSPVTSHQSPVTSGASTPVRAAT</sequence>
<keyword evidence="3" id="KW-1185">Reference proteome</keyword>
<evidence type="ECO:0000313" key="2">
    <source>
        <dbReference type="EMBL" id="RCG14394.1"/>
    </source>
</evidence>
<organism evidence="2 3">
    <name type="scientific">Streptomyces diacarni</name>
    <dbReference type="NCBI Taxonomy" id="2800381"/>
    <lineage>
        <taxon>Bacteria</taxon>
        <taxon>Bacillati</taxon>
        <taxon>Actinomycetota</taxon>
        <taxon>Actinomycetes</taxon>
        <taxon>Kitasatosporales</taxon>
        <taxon>Streptomycetaceae</taxon>
        <taxon>Streptomyces</taxon>
    </lineage>
</organism>
<evidence type="ECO:0000313" key="3">
    <source>
        <dbReference type="Proteomes" id="UP000252914"/>
    </source>
</evidence>
<accession>A0A367E8L4</accession>
<name>A0A367E8L4_9ACTN</name>
<feature type="region of interest" description="Disordered" evidence="1">
    <location>
        <begin position="1"/>
        <end position="61"/>
    </location>
</feature>
<evidence type="ECO:0000256" key="1">
    <source>
        <dbReference type="SAM" id="MobiDB-lite"/>
    </source>
</evidence>
<proteinExistence type="predicted"/>